<dbReference type="AlphaFoldDB" id="A0A5R9IQ81"/>
<evidence type="ECO:0000313" key="3">
    <source>
        <dbReference type="Proteomes" id="UP000307790"/>
    </source>
</evidence>
<keyword evidence="1" id="KW-1133">Transmembrane helix</keyword>
<comment type="caution">
    <text evidence="2">The sequence shown here is derived from an EMBL/GenBank/DDBJ whole genome shotgun (WGS) entry which is preliminary data.</text>
</comment>
<dbReference type="OrthoDB" id="9860773at2"/>
<dbReference type="RefSeq" id="WP_138319073.1">
    <property type="nucleotide sequence ID" value="NZ_VCBC01000005.1"/>
</dbReference>
<evidence type="ECO:0000313" key="2">
    <source>
        <dbReference type="EMBL" id="TLU66197.1"/>
    </source>
</evidence>
<keyword evidence="1" id="KW-0812">Transmembrane</keyword>
<dbReference type="EMBL" id="VCBC01000005">
    <property type="protein sequence ID" value="TLU66197.1"/>
    <property type="molecule type" value="Genomic_DNA"/>
</dbReference>
<feature type="transmembrane region" description="Helical" evidence="1">
    <location>
        <begin position="15"/>
        <end position="33"/>
    </location>
</feature>
<evidence type="ECO:0000256" key="1">
    <source>
        <dbReference type="SAM" id="Phobius"/>
    </source>
</evidence>
<keyword evidence="1" id="KW-0472">Membrane</keyword>
<organism evidence="2 3">
    <name type="scientific">Thalassotalea litorea</name>
    <dbReference type="NCBI Taxonomy" id="2020715"/>
    <lineage>
        <taxon>Bacteria</taxon>
        <taxon>Pseudomonadati</taxon>
        <taxon>Pseudomonadota</taxon>
        <taxon>Gammaproteobacteria</taxon>
        <taxon>Alteromonadales</taxon>
        <taxon>Colwelliaceae</taxon>
        <taxon>Thalassotalea</taxon>
    </lineage>
</organism>
<feature type="transmembrane region" description="Helical" evidence="1">
    <location>
        <begin position="111"/>
        <end position="135"/>
    </location>
</feature>
<sequence>MATNNNELLIQNENLFRALVCAPVAVLFVLLAANSVTTSAIVVMQIVFVLLAVCFTLSSLAYASYYTNERSQGDAEPLIKNQNLSKSLVFLLLTILFGAIAYSAVTSSTHLIFKVISALLAIYFTLGTLAFAAYFTNDCCE</sequence>
<gene>
    <name evidence="2" type="ORF">FE810_05630</name>
</gene>
<proteinExistence type="predicted"/>
<protein>
    <submittedName>
        <fullName evidence="2">Uncharacterized protein</fullName>
    </submittedName>
</protein>
<keyword evidence="3" id="KW-1185">Reference proteome</keyword>
<name>A0A5R9IQ81_9GAMM</name>
<feature type="transmembrane region" description="Helical" evidence="1">
    <location>
        <begin position="39"/>
        <end position="66"/>
    </location>
</feature>
<accession>A0A5R9IQ81</accession>
<reference evidence="2 3" key="1">
    <citation type="submission" date="2019-05" db="EMBL/GenBank/DDBJ databases">
        <title>Genome sequences of Thalassotalea litorea 1K03283.</title>
        <authorList>
            <person name="Zhang D."/>
        </authorList>
    </citation>
    <scope>NUCLEOTIDE SEQUENCE [LARGE SCALE GENOMIC DNA]</scope>
    <source>
        <strain evidence="2 3">MCCC 1K03283</strain>
    </source>
</reference>
<dbReference type="Proteomes" id="UP000307790">
    <property type="component" value="Unassembled WGS sequence"/>
</dbReference>
<feature type="transmembrane region" description="Helical" evidence="1">
    <location>
        <begin position="87"/>
        <end position="105"/>
    </location>
</feature>